<dbReference type="InterPro" id="IPR018912">
    <property type="entry name" value="DUF2478"/>
</dbReference>
<protein>
    <submittedName>
        <fullName evidence="1">DUF2478 domain-containing protein</fullName>
    </submittedName>
</protein>
<gene>
    <name evidence="1" type="ORF">D3P05_19945</name>
</gene>
<dbReference type="Proteomes" id="UP000283587">
    <property type="component" value="Unassembled WGS sequence"/>
</dbReference>
<dbReference type="Pfam" id="PF10649">
    <property type="entry name" value="DUF2478"/>
    <property type="match status" value="1"/>
</dbReference>
<evidence type="ECO:0000313" key="2">
    <source>
        <dbReference type="Proteomes" id="UP000283587"/>
    </source>
</evidence>
<dbReference type="RefSeq" id="WP_119900533.1">
    <property type="nucleotide sequence ID" value="NZ_QNRC01000007.1"/>
</dbReference>
<name>A0A418ZXN9_9RHOB</name>
<reference evidence="2" key="1">
    <citation type="submission" date="2018-09" db="EMBL/GenBank/DDBJ databases">
        <title>Paracoccus onubensis nov. sp. a moderate halophilic bacterium isolated from Gruta de las Maravillas (Aracena, Spain).</title>
        <authorList>
            <person name="Jurado V."/>
            <person name="Gutierrez-Patricio S."/>
            <person name="Gonzalez-Pimentel J.L."/>
            <person name="Miller A.Z."/>
            <person name="Laiz L."/>
            <person name="Saiz-Jimenez C."/>
        </authorList>
    </citation>
    <scope>NUCLEOTIDE SEQUENCE [LARGE SCALE GENOMIC DNA]</scope>
    <source>
        <strain evidence="2">DSM 26381</strain>
    </source>
</reference>
<organism evidence="1 2">
    <name type="scientific">Paracoccus siganidrum</name>
    <dbReference type="NCBI Taxonomy" id="1276757"/>
    <lineage>
        <taxon>Bacteria</taxon>
        <taxon>Pseudomonadati</taxon>
        <taxon>Pseudomonadota</taxon>
        <taxon>Alphaproteobacteria</taxon>
        <taxon>Rhodobacterales</taxon>
        <taxon>Paracoccaceae</taxon>
        <taxon>Paracoccus</taxon>
    </lineage>
</organism>
<dbReference type="OrthoDB" id="5918880at2"/>
<comment type="caution">
    <text evidence="1">The sequence shown here is derived from an EMBL/GenBank/DDBJ whole genome shotgun (WGS) entry which is preliminary data.</text>
</comment>
<dbReference type="EMBL" id="QZEW01000116">
    <property type="protein sequence ID" value="RJL05250.1"/>
    <property type="molecule type" value="Genomic_DNA"/>
</dbReference>
<dbReference type="AlphaFoldDB" id="A0A418ZXN9"/>
<evidence type="ECO:0000313" key="1">
    <source>
        <dbReference type="EMBL" id="RJL05250.1"/>
    </source>
</evidence>
<sequence length="168" mass="17466">MLGWFGLDGAADGEADRVLARLAGDLADEGFRVAGAVQVNTDLGADCACDMDILVIGEEGAPIRISQSLGAGSSGCRLDPGALEMAAARVGRRLAGAEILIVPKFGRQEAVGRGFRTLIAHAVADGLPVMLHVPPEQREAFAEFAAGMAERIEPAALAEWCRRAARAA</sequence>
<accession>A0A418ZXN9</accession>
<proteinExistence type="predicted"/>
<keyword evidence="2" id="KW-1185">Reference proteome</keyword>